<dbReference type="AlphaFoldDB" id="A0A8H7CNY4"/>
<keyword evidence="3" id="KW-1185">Reference proteome</keyword>
<proteinExistence type="predicted"/>
<reference evidence="2" key="1">
    <citation type="submission" date="2020-05" db="EMBL/GenBank/DDBJ databases">
        <title>Mycena genomes resolve the evolution of fungal bioluminescence.</title>
        <authorList>
            <person name="Tsai I.J."/>
        </authorList>
    </citation>
    <scope>NUCLEOTIDE SEQUENCE</scope>
    <source>
        <strain evidence="2">160909Yilan</strain>
    </source>
</reference>
<evidence type="ECO:0000256" key="1">
    <source>
        <dbReference type="SAM" id="Phobius"/>
    </source>
</evidence>
<organism evidence="2 3">
    <name type="scientific">Mycena sanguinolenta</name>
    <dbReference type="NCBI Taxonomy" id="230812"/>
    <lineage>
        <taxon>Eukaryota</taxon>
        <taxon>Fungi</taxon>
        <taxon>Dikarya</taxon>
        <taxon>Basidiomycota</taxon>
        <taxon>Agaricomycotina</taxon>
        <taxon>Agaricomycetes</taxon>
        <taxon>Agaricomycetidae</taxon>
        <taxon>Agaricales</taxon>
        <taxon>Marasmiineae</taxon>
        <taxon>Mycenaceae</taxon>
        <taxon>Mycena</taxon>
    </lineage>
</organism>
<evidence type="ECO:0000313" key="2">
    <source>
        <dbReference type="EMBL" id="KAF7342897.1"/>
    </source>
</evidence>
<protein>
    <submittedName>
        <fullName evidence="2">Uncharacterized protein</fullName>
    </submittedName>
</protein>
<keyword evidence="1" id="KW-0472">Membrane</keyword>
<comment type="caution">
    <text evidence="2">The sequence shown here is derived from an EMBL/GenBank/DDBJ whole genome shotgun (WGS) entry which is preliminary data.</text>
</comment>
<keyword evidence="1" id="KW-0812">Transmembrane</keyword>
<dbReference type="EMBL" id="JACAZH010000024">
    <property type="protein sequence ID" value="KAF7342897.1"/>
    <property type="molecule type" value="Genomic_DNA"/>
</dbReference>
<sequence length="346" mass="38755">MIQTGSPWLSHLWTILNGEVKLGSIIHWPSGSRFEHALGIASATHAHITSIGWGELTPGARREDDGTIRYNSAVICGSVLSLKKYIATALWLTQANHIFNRLKIVSNHKDYKLVNWVAFTLEIGKTTQNPPDGYLFVCSPKEFETGPTSFRWPDRPAYWSLDPCGSKPLSHEEASSLGFPPITPRTRVDAIFWDETVYAGLRKFDGCKRFNPESQDLAKKLGYPLYEVSVSADAMVWDVALDRDDSLSLSLDAKDIEEYTTEDDLYSQRGHSIGMESESDLASSHIEELAMEDEDFLHESFSRDTIAGQHYSVWELAELIKLGLILVLSLVTLYEIPLSLAVAFLN</sequence>
<accession>A0A8H7CNY4</accession>
<evidence type="ECO:0000313" key="3">
    <source>
        <dbReference type="Proteomes" id="UP000623467"/>
    </source>
</evidence>
<dbReference type="OrthoDB" id="10448926at2759"/>
<name>A0A8H7CNY4_9AGAR</name>
<keyword evidence="1" id="KW-1133">Transmembrane helix</keyword>
<dbReference type="Proteomes" id="UP000623467">
    <property type="component" value="Unassembled WGS sequence"/>
</dbReference>
<gene>
    <name evidence="2" type="ORF">MSAN_02006100</name>
</gene>
<feature type="transmembrane region" description="Helical" evidence="1">
    <location>
        <begin position="322"/>
        <end position="345"/>
    </location>
</feature>